<feature type="region of interest" description="Disordered" evidence="5">
    <location>
        <begin position="372"/>
        <end position="404"/>
    </location>
</feature>
<dbReference type="VEuPathDB" id="FungiDB:A1O9_00860"/>
<feature type="compositionally biased region" description="Basic and acidic residues" evidence="5">
    <location>
        <begin position="583"/>
        <end position="592"/>
    </location>
</feature>
<feature type="region of interest" description="Disordered" evidence="5">
    <location>
        <begin position="664"/>
        <end position="684"/>
    </location>
</feature>
<feature type="compositionally biased region" description="Basic and acidic residues" evidence="5">
    <location>
        <begin position="763"/>
        <end position="781"/>
    </location>
</feature>
<dbReference type="STRING" id="1182545.A0A072PSP0"/>
<dbReference type="Proteomes" id="UP000027920">
    <property type="component" value="Unassembled WGS sequence"/>
</dbReference>
<dbReference type="GO" id="GO:0008270">
    <property type="term" value="F:zinc ion binding"/>
    <property type="evidence" value="ECO:0007669"/>
    <property type="project" value="UniProtKB-KW"/>
</dbReference>
<dbReference type="AlphaFoldDB" id="A0A072PSP0"/>
<dbReference type="InterPro" id="IPR036855">
    <property type="entry name" value="Znf_CCCH_sf"/>
</dbReference>
<feature type="compositionally biased region" description="Acidic residues" evidence="5">
    <location>
        <begin position="37"/>
        <end position="49"/>
    </location>
</feature>
<keyword evidence="8" id="KW-1185">Reference proteome</keyword>
<dbReference type="Gene3D" id="4.10.1000.10">
    <property type="entry name" value="Zinc finger, CCCH-type"/>
    <property type="match status" value="1"/>
</dbReference>
<evidence type="ECO:0000256" key="2">
    <source>
        <dbReference type="ARBA" id="ARBA00022771"/>
    </source>
</evidence>
<keyword evidence="2 4" id="KW-0863">Zinc-finger</keyword>
<dbReference type="PROSITE" id="PS50103">
    <property type="entry name" value="ZF_C3H1"/>
    <property type="match status" value="1"/>
</dbReference>
<comment type="caution">
    <text evidence="7">The sequence shown here is derived from an EMBL/GenBank/DDBJ whole genome shotgun (WGS) entry which is preliminary data.</text>
</comment>
<evidence type="ECO:0000313" key="8">
    <source>
        <dbReference type="Proteomes" id="UP000027920"/>
    </source>
</evidence>
<feature type="domain" description="C3H1-type" evidence="6">
    <location>
        <begin position="801"/>
        <end position="828"/>
    </location>
</feature>
<protein>
    <recommendedName>
        <fullName evidence="6">C3H1-type domain-containing protein</fullName>
    </recommendedName>
</protein>
<evidence type="ECO:0000256" key="4">
    <source>
        <dbReference type="PROSITE-ProRule" id="PRU00723"/>
    </source>
</evidence>
<evidence type="ECO:0000313" key="7">
    <source>
        <dbReference type="EMBL" id="KEF62886.1"/>
    </source>
</evidence>
<feature type="region of interest" description="Disordered" evidence="5">
    <location>
        <begin position="246"/>
        <end position="342"/>
    </location>
</feature>
<evidence type="ECO:0000259" key="6">
    <source>
        <dbReference type="PROSITE" id="PS50103"/>
    </source>
</evidence>
<feature type="region of interest" description="Disordered" evidence="5">
    <location>
        <begin position="581"/>
        <end position="637"/>
    </location>
</feature>
<evidence type="ECO:0000256" key="3">
    <source>
        <dbReference type="ARBA" id="ARBA00022833"/>
    </source>
</evidence>
<dbReference type="SUPFAM" id="SSF90229">
    <property type="entry name" value="CCCH zinc finger"/>
    <property type="match status" value="1"/>
</dbReference>
<dbReference type="InterPro" id="IPR000571">
    <property type="entry name" value="Znf_CCCH"/>
</dbReference>
<dbReference type="Pfam" id="PF00642">
    <property type="entry name" value="zf-CCCH"/>
    <property type="match status" value="1"/>
</dbReference>
<dbReference type="RefSeq" id="XP_013265476.1">
    <property type="nucleotide sequence ID" value="XM_013410022.1"/>
</dbReference>
<dbReference type="EMBL" id="AMGV01000001">
    <property type="protein sequence ID" value="KEF62886.1"/>
    <property type="molecule type" value="Genomic_DNA"/>
</dbReference>
<feature type="compositionally biased region" description="Low complexity" evidence="5">
    <location>
        <begin position="324"/>
        <end position="342"/>
    </location>
</feature>
<feature type="region of interest" description="Disordered" evidence="5">
    <location>
        <begin position="1"/>
        <end position="60"/>
    </location>
</feature>
<organism evidence="7 8">
    <name type="scientific">Exophiala aquamarina CBS 119918</name>
    <dbReference type="NCBI Taxonomy" id="1182545"/>
    <lineage>
        <taxon>Eukaryota</taxon>
        <taxon>Fungi</taxon>
        <taxon>Dikarya</taxon>
        <taxon>Ascomycota</taxon>
        <taxon>Pezizomycotina</taxon>
        <taxon>Eurotiomycetes</taxon>
        <taxon>Chaetothyriomycetidae</taxon>
        <taxon>Chaetothyriales</taxon>
        <taxon>Herpotrichiellaceae</taxon>
        <taxon>Exophiala</taxon>
    </lineage>
</organism>
<reference evidence="7 8" key="1">
    <citation type="submission" date="2013-03" db="EMBL/GenBank/DDBJ databases">
        <title>The Genome Sequence of Exophiala aquamarina CBS 119918.</title>
        <authorList>
            <consortium name="The Broad Institute Genomics Platform"/>
            <person name="Cuomo C."/>
            <person name="de Hoog S."/>
            <person name="Gorbushina A."/>
            <person name="Walker B."/>
            <person name="Young S.K."/>
            <person name="Zeng Q."/>
            <person name="Gargeya S."/>
            <person name="Fitzgerald M."/>
            <person name="Haas B."/>
            <person name="Abouelleil A."/>
            <person name="Allen A.W."/>
            <person name="Alvarado L."/>
            <person name="Arachchi H.M."/>
            <person name="Berlin A.M."/>
            <person name="Chapman S.B."/>
            <person name="Gainer-Dewar J."/>
            <person name="Goldberg J."/>
            <person name="Griggs A."/>
            <person name="Gujja S."/>
            <person name="Hansen M."/>
            <person name="Howarth C."/>
            <person name="Imamovic A."/>
            <person name="Ireland A."/>
            <person name="Larimer J."/>
            <person name="McCowan C."/>
            <person name="Murphy C."/>
            <person name="Pearson M."/>
            <person name="Poon T.W."/>
            <person name="Priest M."/>
            <person name="Roberts A."/>
            <person name="Saif S."/>
            <person name="Shea T."/>
            <person name="Sisk P."/>
            <person name="Sykes S."/>
            <person name="Wortman J."/>
            <person name="Nusbaum C."/>
            <person name="Birren B."/>
        </authorList>
    </citation>
    <scope>NUCLEOTIDE SEQUENCE [LARGE SCALE GENOMIC DNA]</scope>
    <source>
        <strain evidence="7 8">CBS 119918</strain>
    </source>
</reference>
<proteinExistence type="predicted"/>
<sequence length="828" mass="89372">MPKDPHVPKKKKASKKGASGALKSDGHASDPDTGSDSSDDELTIEEEAPEMTPAVLTVSAPTDERGRAIYDAVSAVWSPRNKSVPAEKIRTGIAGFGDTVRSLRDSWKLKNDNLRKAELPNSPTASEATRLKEEAARYRSAMEIVMARSLTFGHPAVVKRLGENQFTMSALYSFMLDRFNAGDYDSSLVSNIMKFVVKFETLDAEMLEMTKLSKILQRFAKKATNESKTLAQNILDNAAAATAKKRTDASLGKVSSPGTVDSPGTAARREGVTGIKRAREGETAPQPATKKVARVASKPLAVQNAERRRALESSQAAKDGGKATGSATVASTGAASKGKVAVAAPPKSAVFSSLVSASKKPGTSLAARAAAAVKDKVSSAPSTTSTSQVKDTAKRDSPPHSANITVPLTKAGASSFLGLLADIEKKPEKAVKKDNDTLHETEEQKAKRLRKEARRKLRVSWKADADLVETRLFTHDPSEEIGHNDSQMRDAGDTGREGEMLKLHKGMEDIDEDEEDDDSFDDLEPFIPPTEVDFSVLPDDDPEVSPSTINGFKFGGAMKPESATCESQNKHELETVMAIYATKADRPSTPKEPDDDEGEFEPAEPETPFGEPNEKVRAREEEHLNRQARLRPSNGIYPSKKDLALQIQAGEIPTELQRALKMFGQQSQPTQPTPPPPAPTSGVSLPNEALLLASVQQIRQQLTGQAPQTQYQPPVQNTSALANIDLAALLASMKQQSQLQAQQPVIPLGLGGNSSPFVAASDDPSRKHSRTDSNELEEPGRKGGNKKKKAGFVADQSRPYNYKTQVCSFWQQGKCLKGDSCTYLHGDE</sequence>
<dbReference type="OrthoDB" id="4347at2759"/>
<feature type="compositionally biased region" description="Basic and acidic residues" evidence="5">
    <location>
        <begin position="612"/>
        <end position="625"/>
    </location>
</feature>
<evidence type="ECO:0000256" key="5">
    <source>
        <dbReference type="SAM" id="MobiDB-lite"/>
    </source>
</evidence>
<feature type="compositionally biased region" description="Basic and acidic residues" evidence="5">
    <location>
        <begin position="267"/>
        <end position="282"/>
    </location>
</feature>
<feature type="compositionally biased region" description="Acidic residues" evidence="5">
    <location>
        <begin position="593"/>
        <end position="604"/>
    </location>
</feature>
<name>A0A072PSP0_9EURO</name>
<keyword evidence="1 4" id="KW-0479">Metal-binding</keyword>
<dbReference type="HOGENOM" id="CLU_008693_0_1_1"/>
<feature type="zinc finger region" description="C3H1-type" evidence="4">
    <location>
        <begin position="801"/>
        <end position="828"/>
    </location>
</feature>
<evidence type="ECO:0000256" key="1">
    <source>
        <dbReference type="ARBA" id="ARBA00022723"/>
    </source>
</evidence>
<keyword evidence="3 4" id="KW-0862">Zinc</keyword>
<feature type="compositionally biased region" description="Polar residues" evidence="5">
    <location>
        <begin position="379"/>
        <end position="390"/>
    </location>
</feature>
<dbReference type="SMART" id="SM00356">
    <property type="entry name" value="ZnF_C3H1"/>
    <property type="match status" value="1"/>
</dbReference>
<feature type="region of interest" description="Disordered" evidence="5">
    <location>
        <begin position="752"/>
        <end position="792"/>
    </location>
</feature>
<dbReference type="GeneID" id="25275810"/>
<gene>
    <name evidence="7" type="ORF">A1O9_00860</name>
</gene>
<accession>A0A072PSP0</accession>